<keyword evidence="8 9" id="KW-0051">Antiviral defense</keyword>
<keyword evidence="5 9" id="KW-0255">Endonuclease</keyword>
<evidence type="ECO:0000256" key="3">
    <source>
        <dbReference type="ARBA" id="ARBA00022722"/>
    </source>
</evidence>
<dbReference type="PANTHER" id="PTHR34405">
    <property type="entry name" value="CRISPR-ASSOCIATED ENDORIBONUCLEASE CAS2"/>
    <property type="match status" value="1"/>
</dbReference>
<dbReference type="PANTHER" id="PTHR34405:SF1">
    <property type="entry name" value="CRISPR-ASSOCIATED ENDORIBONUCLEASE CAS2"/>
    <property type="match status" value="1"/>
</dbReference>
<comment type="cofactor">
    <cofactor evidence="1 9">
        <name>Mg(2+)</name>
        <dbReference type="ChEBI" id="CHEBI:18420"/>
    </cofactor>
</comment>
<dbReference type="EC" id="3.1.-.-" evidence="9"/>
<evidence type="ECO:0000256" key="4">
    <source>
        <dbReference type="ARBA" id="ARBA00022723"/>
    </source>
</evidence>
<evidence type="ECO:0000256" key="6">
    <source>
        <dbReference type="ARBA" id="ARBA00022801"/>
    </source>
</evidence>
<comment type="subunit">
    <text evidence="9">Homodimer, forms a heterotetramer with a Cas1 homodimer.</text>
</comment>
<dbReference type="GO" id="GO:0004521">
    <property type="term" value="F:RNA endonuclease activity"/>
    <property type="evidence" value="ECO:0007669"/>
    <property type="project" value="InterPro"/>
</dbReference>
<evidence type="ECO:0000256" key="9">
    <source>
        <dbReference type="HAMAP-Rule" id="MF_01471"/>
    </source>
</evidence>
<gene>
    <name evidence="9" type="primary">cas2</name>
    <name evidence="10" type="ORF">ADM90_09135</name>
</gene>
<dbReference type="Pfam" id="PF09827">
    <property type="entry name" value="CRISPR_Cas2"/>
    <property type="match status" value="1"/>
</dbReference>
<comment type="caution">
    <text evidence="10">The sequence shown here is derived from an EMBL/GenBank/DDBJ whole genome shotgun (WGS) entry which is preliminary data.</text>
</comment>
<keyword evidence="4 9" id="KW-0479">Metal-binding</keyword>
<name>A0A0N0UX74_9BACI</name>
<feature type="binding site" evidence="9">
    <location>
        <position position="8"/>
    </location>
    <ligand>
        <name>Mg(2+)</name>
        <dbReference type="ChEBI" id="CHEBI:18420"/>
        <note>catalytic</note>
    </ligand>
</feature>
<dbReference type="EMBL" id="LGCI01000005">
    <property type="protein sequence ID" value="KOY83415.1"/>
    <property type="molecule type" value="Genomic_DNA"/>
</dbReference>
<dbReference type="InterPro" id="IPR021127">
    <property type="entry name" value="CRISPR_associated_Cas2"/>
</dbReference>
<evidence type="ECO:0000256" key="1">
    <source>
        <dbReference type="ARBA" id="ARBA00001946"/>
    </source>
</evidence>
<dbReference type="STRING" id="33935.ADM90_09135"/>
<protein>
    <recommendedName>
        <fullName evidence="9">CRISPR-associated endoribonuclease Cas2</fullName>
        <ecNumber evidence="9">3.1.-.-</ecNumber>
    </recommendedName>
</protein>
<dbReference type="OrthoDB" id="279819at2"/>
<evidence type="ECO:0000256" key="7">
    <source>
        <dbReference type="ARBA" id="ARBA00022842"/>
    </source>
</evidence>
<dbReference type="InterPro" id="IPR019199">
    <property type="entry name" value="Virulence_VapD/CRISPR_Cas2"/>
</dbReference>
<organism evidence="10 11">
    <name type="scientific">Lysinibacillus macroides</name>
    <dbReference type="NCBI Taxonomy" id="33935"/>
    <lineage>
        <taxon>Bacteria</taxon>
        <taxon>Bacillati</taxon>
        <taxon>Bacillota</taxon>
        <taxon>Bacilli</taxon>
        <taxon>Bacillales</taxon>
        <taxon>Bacillaceae</taxon>
        <taxon>Lysinibacillus</taxon>
    </lineage>
</organism>
<comment type="similarity">
    <text evidence="2 9">Belongs to the CRISPR-associated endoribonuclease Cas2 protein family.</text>
</comment>
<dbReference type="SUPFAM" id="SSF143430">
    <property type="entry name" value="TTP0101/SSO1404-like"/>
    <property type="match status" value="1"/>
</dbReference>
<keyword evidence="7 9" id="KW-0460">Magnesium</keyword>
<dbReference type="RefSeq" id="WP_053994658.1">
    <property type="nucleotide sequence ID" value="NZ_CP065643.1"/>
</dbReference>
<evidence type="ECO:0000313" key="11">
    <source>
        <dbReference type="Proteomes" id="UP000037977"/>
    </source>
</evidence>
<reference evidence="10 11" key="1">
    <citation type="submission" date="2015-07" db="EMBL/GenBank/DDBJ databases">
        <title>Genome sequencing project for genomic taxonomy and phylogenomics of Bacillus-like bacteria.</title>
        <authorList>
            <person name="Liu B."/>
            <person name="Wang J."/>
            <person name="Zhu Y."/>
            <person name="Liu G."/>
            <person name="Chen Q."/>
            <person name="Chen Z."/>
            <person name="Che J."/>
            <person name="Ge C."/>
            <person name="Shi H."/>
            <person name="Pan Z."/>
            <person name="Liu X."/>
        </authorList>
    </citation>
    <scope>NUCLEOTIDE SEQUENCE [LARGE SCALE GENOMIC DNA]</scope>
    <source>
        <strain evidence="10 11">DSM 54</strain>
    </source>
</reference>
<dbReference type="GO" id="GO:0051607">
    <property type="term" value="P:defense response to virus"/>
    <property type="evidence" value="ECO:0007669"/>
    <property type="project" value="UniProtKB-UniRule"/>
</dbReference>
<dbReference type="Proteomes" id="UP000037977">
    <property type="component" value="Unassembled WGS sequence"/>
</dbReference>
<dbReference type="NCBIfam" id="TIGR01573">
    <property type="entry name" value="cas2"/>
    <property type="match status" value="1"/>
</dbReference>
<evidence type="ECO:0000256" key="5">
    <source>
        <dbReference type="ARBA" id="ARBA00022759"/>
    </source>
</evidence>
<proteinExistence type="inferred from homology"/>
<accession>A0A0N0UX74</accession>
<sequence length="87" mass="10073">MYVLVAYDVDIKRVGKVHKVLKKYLTWTQNSLFEGEITEGLLKQCLAELATKANPHVDSIYVYRIANPKNMKKTVYGVEKDFESMFL</sequence>
<dbReference type="HAMAP" id="MF_01471">
    <property type="entry name" value="Cas2"/>
    <property type="match status" value="1"/>
</dbReference>
<evidence type="ECO:0000256" key="8">
    <source>
        <dbReference type="ARBA" id="ARBA00023118"/>
    </source>
</evidence>
<keyword evidence="11" id="KW-1185">Reference proteome</keyword>
<dbReference type="GO" id="GO:0043571">
    <property type="term" value="P:maintenance of CRISPR repeat elements"/>
    <property type="evidence" value="ECO:0007669"/>
    <property type="project" value="UniProtKB-UniRule"/>
</dbReference>
<evidence type="ECO:0000256" key="2">
    <source>
        <dbReference type="ARBA" id="ARBA00009959"/>
    </source>
</evidence>
<keyword evidence="6 9" id="KW-0378">Hydrolase</keyword>
<dbReference type="CDD" id="cd09725">
    <property type="entry name" value="Cas2_I_II_III"/>
    <property type="match status" value="1"/>
</dbReference>
<comment type="function">
    <text evidence="9">CRISPR (clustered regularly interspaced short palindromic repeat), is an adaptive immune system that provides protection against mobile genetic elements (viruses, transposable elements and conjugative plasmids). CRISPR clusters contain sequences complementary to antecedent mobile elements and target invading nucleic acids. CRISPR clusters are transcribed and processed into CRISPR RNA (crRNA). Functions as a ssRNA-specific endoribonuclease. Involved in the integration of spacer DNA into the CRISPR cassette.</text>
</comment>
<dbReference type="Gene3D" id="3.30.70.240">
    <property type="match status" value="1"/>
</dbReference>
<dbReference type="AlphaFoldDB" id="A0A0N0UX74"/>
<dbReference type="GO" id="GO:0016787">
    <property type="term" value="F:hydrolase activity"/>
    <property type="evidence" value="ECO:0007669"/>
    <property type="project" value="UniProtKB-KW"/>
</dbReference>
<keyword evidence="3 9" id="KW-0540">Nuclease</keyword>
<evidence type="ECO:0000313" key="10">
    <source>
        <dbReference type="EMBL" id="KOY83415.1"/>
    </source>
</evidence>
<dbReference type="GO" id="GO:0046872">
    <property type="term" value="F:metal ion binding"/>
    <property type="evidence" value="ECO:0007669"/>
    <property type="project" value="UniProtKB-UniRule"/>
</dbReference>
<dbReference type="PATRIC" id="fig|33935.3.peg.1313"/>